<dbReference type="InterPro" id="IPR000182">
    <property type="entry name" value="GNAT_dom"/>
</dbReference>
<comment type="caution">
    <text evidence="2">The sequence shown here is derived from an EMBL/GenBank/DDBJ whole genome shotgun (WGS) entry which is preliminary data.</text>
</comment>
<accession>A0AA37M3T5</accession>
<proteinExistence type="predicted"/>
<evidence type="ECO:0000259" key="1">
    <source>
        <dbReference type="Pfam" id="PF13302"/>
    </source>
</evidence>
<evidence type="ECO:0000313" key="3">
    <source>
        <dbReference type="Proteomes" id="UP001055286"/>
    </source>
</evidence>
<organism evidence="2 3">
    <name type="scientific">Methylobacterium frigidaeris</name>
    <dbReference type="NCBI Taxonomy" id="2038277"/>
    <lineage>
        <taxon>Bacteria</taxon>
        <taxon>Pseudomonadati</taxon>
        <taxon>Pseudomonadota</taxon>
        <taxon>Alphaproteobacteria</taxon>
        <taxon>Hyphomicrobiales</taxon>
        <taxon>Methylobacteriaceae</taxon>
        <taxon>Methylobacterium</taxon>
    </lineage>
</organism>
<dbReference type="InterPro" id="IPR016181">
    <property type="entry name" value="Acyl_CoA_acyltransferase"/>
</dbReference>
<dbReference type="EMBL" id="BPQJ01000006">
    <property type="protein sequence ID" value="GJD61524.1"/>
    <property type="molecule type" value="Genomic_DNA"/>
</dbReference>
<keyword evidence="3" id="KW-1185">Reference proteome</keyword>
<gene>
    <name evidence="2" type="ORF">MPEAHAMD_1667</name>
</gene>
<dbReference type="SUPFAM" id="SSF55729">
    <property type="entry name" value="Acyl-CoA N-acyltransferases (Nat)"/>
    <property type="match status" value="1"/>
</dbReference>
<dbReference type="Proteomes" id="UP001055286">
    <property type="component" value="Unassembled WGS sequence"/>
</dbReference>
<protein>
    <recommendedName>
        <fullName evidence="1">N-acetyltransferase domain-containing protein</fullName>
    </recommendedName>
</protein>
<evidence type="ECO:0000313" key="2">
    <source>
        <dbReference type="EMBL" id="GJD61524.1"/>
    </source>
</evidence>
<dbReference type="Pfam" id="PF13302">
    <property type="entry name" value="Acetyltransf_3"/>
    <property type="match status" value="1"/>
</dbReference>
<feature type="domain" description="N-acetyltransferase" evidence="1">
    <location>
        <begin position="33"/>
        <end position="172"/>
    </location>
</feature>
<dbReference type="PANTHER" id="PTHR43792">
    <property type="entry name" value="GNAT FAMILY, PUTATIVE (AFU_ORTHOLOGUE AFUA_3G00765)-RELATED-RELATED"/>
    <property type="match status" value="1"/>
</dbReference>
<sequence length="210" mass="23019">MCASLQDVRFLWGNHRYSAAMTVQPPPTLDTPRLHLRLVAPEDAEATSAMMTPAVSRWLASWPMPFTVAMARERIAMARSLAATGQALSLAVTAHGDGALLGWIMLHRTRDDPRTATLGYWLGEAHHRRGTLREAAAALLPVAAAWLDVDRIEASAHPENAGSFAVMRACGMSFRREAVIHAPSRNRDELVHVYAVERDALTLPPGTARR</sequence>
<dbReference type="AlphaFoldDB" id="A0AA37M3T5"/>
<reference evidence="2" key="1">
    <citation type="journal article" date="2016" name="Front. Microbiol.">
        <title>Genome Sequence of the Piezophilic, Mesophilic Sulfate-Reducing Bacterium Desulfovibrio indicus J2T.</title>
        <authorList>
            <person name="Cao J."/>
            <person name="Maignien L."/>
            <person name="Shao Z."/>
            <person name="Alain K."/>
            <person name="Jebbar M."/>
        </authorList>
    </citation>
    <scope>NUCLEOTIDE SEQUENCE</scope>
    <source>
        <strain evidence="2">JCM 32048</strain>
    </source>
</reference>
<name>A0AA37M3T5_9HYPH</name>
<reference evidence="2" key="2">
    <citation type="submission" date="2021-08" db="EMBL/GenBank/DDBJ databases">
        <authorList>
            <person name="Tani A."/>
            <person name="Ola A."/>
            <person name="Ogura Y."/>
            <person name="Katsura K."/>
            <person name="Hayashi T."/>
        </authorList>
    </citation>
    <scope>NUCLEOTIDE SEQUENCE</scope>
    <source>
        <strain evidence="2">JCM 32048</strain>
    </source>
</reference>
<dbReference type="Gene3D" id="3.40.630.30">
    <property type="match status" value="1"/>
</dbReference>
<dbReference type="InterPro" id="IPR051531">
    <property type="entry name" value="N-acetyltransferase"/>
</dbReference>
<dbReference type="GO" id="GO:0016747">
    <property type="term" value="F:acyltransferase activity, transferring groups other than amino-acyl groups"/>
    <property type="evidence" value="ECO:0007669"/>
    <property type="project" value="InterPro"/>
</dbReference>